<dbReference type="PROSITE" id="PS00544">
    <property type="entry name" value="METMALONYL_COA_MUTASE"/>
    <property type="match status" value="1"/>
</dbReference>
<dbReference type="EC" id="5.4.99.2" evidence="3"/>
<accession>A0A2N5GRF9</accession>
<dbReference type="Gene3D" id="3.20.20.240">
    <property type="entry name" value="Methylmalonyl-CoA mutase"/>
    <property type="match status" value="1"/>
</dbReference>
<dbReference type="GO" id="GO:0016866">
    <property type="term" value="F:intramolecular transferase activity"/>
    <property type="evidence" value="ECO:0007669"/>
    <property type="project" value="InterPro"/>
</dbReference>
<evidence type="ECO:0000259" key="7">
    <source>
        <dbReference type="Pfam" id="PF01642"/>
    </source>
</evidence>
<reference evidence="9 11" key="2">
    <citation type="submission" date="2017-12" db="EMBL/GenBank/DDBJ databases">
        <title>Comparative Functional Genomics of Dry Heat Resistant strains isolated from the Viking Spacecraft.</title>
        <authorList>
            <person name="Seuylemezian A."/>
            <person name="Cooper K."/>
            <person name="Vaishampayan P."/>
        </authorList>
    </citation>
    <scope>NUCLEOTIDE SEQUENCE [LARGE SCALE GENOMIC DNA]</scope>
    <source>
        <strain evidence="9 11">ATCC 29669</strain>
    </source>
</reference>
<dbReference type="Pfam" id="PF01642">
    <property type="entry name" value="MM_CoA_mutase"/>
    <property type="match status" value="2"/>
</dbReference>
<evidence type="ECO:0000256" key="3">
    <source>
        <dbReference type="ARBA" id="ARBA00012398"/>
    </source>
</evidence>
<evidence type="ECO:0000256" key="6">
    <source>
        <dbReference type="ARBA" id="ARBA00023285"/>
    </source>
</evidence>
<dbReference type="CDD" id="cd03677">
    <property type="entry name" value="MM_CoA_mutase_beta"/>
    <property type="match status" value="1"/>
</dbReference>
<dbReference type="GO" id="GO:0046872">
    <property type="term" value="F:metal ion binding"/>
    <property type="evidence" value="ECO:0007669"/>
    <property type="project" value="InterPro"/>
</dbReference>
<protein>
    <recommendedName>
        <fullName evidence="3">methylmalonyl-CoA mutase</fullName>
        <ecNumber evidence="3">5.4.99.2</ecNumber>
    </recommendedName>
</protein>
<name>A0A2N5GRF9_9BACI</name>
<comment type="cofactor">
    <cofactor evidence="1">
        <name>adenosylcob(III)alamin</name>
        <dbReference type="ChEBI" id="CHEBI:18408"/>
    </cofactor>
</comment>
<keyword evidence="4" id="KW-0846">Cobalamin</keyword>
<gene>
    <name evidence="8" type="ORF">CU635_03045</name>
    <name evidence="9" type="ORF">CVD25_04755</name>
</gene>
<feature type="domain" description="Methylmalonyl-CoA mutase alpha/beta chain catalytic" evidence="7">
    <location>
        <begin position="154"/>
        <end position="448"/>
    </location>
</feature>
<dbReference type="SUPFAM" id="SSF52242">
    <property type="entry name" value="Cobalamin (vitamin B12)-binding domain"/>
    <property type="match status" value="1"/>
</dbReference>
<evidence type="ECO:0000256" key="1">
    <source>
        <dbReference type="ARBA" id="ARBA00001922"/>
    </source>
</evidence>
<dbReference type="EMBL" id="PGVA01000004">
    <property type="protein sequence ID" value="PLR86027.1"/>
    <property type="molecule type" value="Genomic_DNA"/>
</dbReference>
<dbReference type="OrthoDB" id="9762378at2"/>
<dbReference type="PANTHER" id="PTHR48101">
    <property type="entry name" value="METHYLMALONYL-COA MUTASE, MITOCHONDRIAL-RELATED"/>
    <property type="match status" value="1"/>
</dbReference>
<dbReference type="Gene3D" id="3.40.50.280">
    <property type="entry name" value="Cobalamin-binding domain"/>
    <property type="match status" value="1"/>
</dbReference>
<evidence type="ECO:0000313" key="8">
    <source>
        <dbReference type="EMBL" id="PLR86027.1"/>
    </source>
</evidence>
<dbReference type="PANTHER" id="PTHR48101:SF1">
    <property type="entry name" value="METHYLMALONYL-COA MUTASE, LARGE SUBUNIT"/>
    <property type="match status" value="1"/>
</dbReference>
<organism evidence="8 10">
    <name type="scientific">Bacillus canaveralius</name>
    <dbReference type="NCBI Taxonomy" id="1403243"/>
    <lineage>
        <taxon>Bacteria</taxon>
        <taxon>Bacillati</taxon>
        <taxon>Bacillota</taxon>
        <taxon>Bacilli</taxon>
        <taxon>Bacillales</taxon>
        <taxon>Bacillaceae</taxon>
        <taxon>Bacillus</taxon>
    </lineage>
</organism>
<evidence type="ECO:0000313" key="11">
    <source>
        <dbReference type="Proteomes" id="UP000235114"/>
    </source>
</evidence>
<dbReference type="InterPro" id="IPR058549">
    <property type="entry name" value="MeMalonylCoA_mutase_a/b_site"/>
</dbReference>
<keyword evidence="11" id="KW-1185">Reference proteome</keyword>
<keyword evidence="5" id="KW-0413">Isomerase</keyword>
<dbReference type="InterPro" id="IPR036724">
    <property type="entry name" value="Cobalamin-bd_sf"/>
</dbReference>
<comment type="similarity">
    <text evidence="2">Belongs to the methylmalonyl-CoA mutase family.</text>
</comment>
<dbReference type="GO" id="GO:0031419">
    <property type="term" value="F:cobalamin binding"/>
    <property type="evidence" value="ECO:0007669"/>
    <property type="project" value="UniProtKB-KW"/>
</dbReference>
<evidence type="ECO:0000256" key="5">
    <source>
        <dbReference type="ARBA" id="ARBA00023235"/>
    </source>
</evidence>
<dbReference type="InterPro" id="IPR006099">
    <property type="entry name" value="MeMalonylCoA_mutase_a/b_cat"/>
</dbReference>
<dbReference type="SUPFAM" id="SSF51703">
    <property type="entry name" value="Cobalamin (vitamin B12)-dependent enzymes"/>
    <property type="match status" value="1"/>
</dbReference>
<evidence type="ECO:0000313" key="10">
    <source>
        <dbReference type="Proteomes" id="UP000234951"/>
    </source>
</evidence>
<dbReference type="EMBL" id="PGVD01000013">
    <property type="protein sequence ID" value="PLS00146.1"/>
    <property type="molecule type" value="Genomic_DNA"/>
</dbReference>
<dbReference type="AlphaFoldDB" id="A0A2N5GRF9"/>
<feature type="domain" description="Methylmalonyl-CoA mutase alpha/beta chain catalytic" evidence="7">
    <location>
        <begin position="39"/>
        <end position="113"/>
    </location>
</feature>
<sequence>MMINEMKNKRFSGVTMEDWQRKAEQSLKGKTVDSLATNTYESIILKPLYSGENRNGSQSQYPGQPDFRRGINPLGMAANGWHIAQKITYTDQQDLRNKLEDSLKKGQTAVSFDVSKHVDKSLPFILDGIYDRYPFCINAKDGQSHFLNELLNLSGSRNENVTGYVGMDPVARLAETGKLPIKLESAYKNWAELIEKTDQMLPNLKTVLIDTIPVHNSGGNAVQELAVALATGSYHIQQLLENGINLEKILEKIVIKMAVGANFFMEVAKLRAARLLWLKVAEAFGAGPESGRAIIAAETSTFTKTVYDPYVNILRSGNEAFAAVLGGVQYLHVNPYNDPEDSPNSLAERIARNTQLLLKEESYLNKVADPAGGSWYIEHLTDELAQKAWEMFLEIDEKNGIAAVLRSGWLQEKVADVNRKRQEDIFMRKQSIIGTNVYANLQDVPLRPKAGFSIHDDGRAAEMITPLKKSRLAEPYEALRKRAGKIEAAQGAKALVGLICLGVLKEYKGRADFVAGFLAPAGVHSHRSTPIDSIDDVYPFIEETAFSHYCLCGSNERYSSEVIETARLLKGRYPKLKLYLAGLPEGTEREEWRRAGIDEFIHMRSNCYATLSAMLTEMEANDNEG</sequence>
<keyword evidence="6" id="KW-0170">Cobalt</keyword>
<evidence type="ECO:0000313" key="9">
    <source>
        <dbReference type="EMBL" id="PLS00146.1"/>
    </source>
</evidence>
<comment type="caution">
    <text evidence="8">The sequence shown here is derived from an EMBL/GenBank/DDBJ whole genome shotgun (WGS) entry which is preliminary data.</text>
</comment>
<reference evidence="8 10" key="1">
    <citation type="submission" date="2017-11" db="EMBL/GenBank/DDBJ databases">
        <title>Comparitive Functional Genomics of Dry Heat Resistant strains isolated from the Viking Spacecraft.</title>
        <authorList>
            <person name="Seuylemezian A."/>
            <person name="Cooper K."/>
            <person name="Vaishampayan P."/>
        </authorList>
    </citation>
    <scope>NUCLEOTIDE SEQUENCE [LARGE SCALE GENOMIC DNA]</scope>
    <source>
        <strain evidence="8 10">M4.6</strain>
    </source>
</reference>
<evidence type="ECO:0000256" key="4">
    <source>
        <dbReference type="ARBA" id="ARBA00022628"/>
    </source>
</evidence>
<dbReference type="Proteomes" id="UP000235114">
    <property type="component" value="Unassembled WGS sequence"/>
</dbReference>
<evidence type="ECO:0000256" key="2">
    <source>
        <dbReference type="ARBA" id="ARBA00008465"/>
    </source>
</evidence>
<dbReference type="Proteomes" id="UP000234951">
    <property type="component" value="Unassembled WGS sequence"/>
</dbReference>
<dbReference type="InterPro" id="IPR016176">
    <property type="entry name" value="Cbl-dep_enz_cat"/>
</dbReference>
<proteinExistence type="inferred from homology"/>